<feature type="domain" description="DUF4218" evidence="3">
    <location>
        <begin position="124"/>
        <end position="237"/>
    </location>
</feature>
<evidence type="ECO:0000313" key="4">
    <source>
        <dbReference type="EMBL" id="KAL1201044.1"/>
    </source>
</evidence>
<dbReference type="AlphaFoldDB" id="A0ABD1AAT5"/>
<sequence length="571" mass="67008">MNTVLNAKGKTKDNIKSRLDLADICDRAYLEVQQDGKYIFPLYGLQGDKKRENFYWIRDDVKFTDGYASNLRNYIDYGEGKFTGMKSHDCHVVMQRLLPFAFAHLLDPDVYQAIAGVGYFFRDLCTRTLTVDGIRNLQVNIPVILCNLEKKFPPSFFDVMEHLPIHLPREAALGGPVQYRWMYPFERYMFHPKKKVKNLSKVEGSIVAQSLNEEASQFAEYYFPSEVRTKSRRPGRHDDHNERTIYPVVVPELFSQVGRVSGKSKTRTLSQQEFKHLHTYILTNCEEIAEYERIYMALIRGWFLDKTEKELQQHKEEDFMTWLQYYVFEGIRSGGTFPTWLMEFVSGPIYREKSYPRYCSRGYRFRFHDERRTRPSADYGVSVKSGNDVYYGILREILEVRYPGMLDLRCIVFKCDWYDPVLGRGVDVDQFGVTYVNTNRRLQHYDPFILASQADQVCYIRYPRITRRSDPWVTVTAISPRGRIYGVSQHDVMQPSITTPMDPVAASSGVDLVVDFTQISIVHSESKKKKENFMRIQTQLHLKDQHHQRKKNKEKNKENKKVSCKNHKFVQ</sequence>
<keyword evidence="5" id="KW-1185">Reference proteome</keyword>
<dbReference type="InterPro" id="IPR025452">
    <property type="entry name" value="DUF4218"/>
</dbReference>
<evidence type="ECO:0000313" key="5">
    <source>
        <dbReference type="Proteomes" id="UP001558713"/>
    </source>
</evidence>
<dbReference type="EMBL" id="JBANAX010000599">
    <property type="protein sequence ID" value="KAL1201044.1"/>
    <property type="molecule type" value="Genomic_DNA"/>
</dbReference>
<evidence type="ECO:0008006" key="6">
    <source>
        <dbReference type="Google" id="ProtNLM"/>
    </source>
</evidence>
<protein>
    <recommendedName>
        <fullName evidence="6">DUF4218 domain-containing protein</fullName>
    </recommendedName>
</protein>
<dbReference type="PANTHER" id="PTHR48258:SF4">
    <property type="entry name" value="DUF4216 DOMAIN-CONTAINING PROTEIN"/>
    <property type="match status" value="1"/>
</dbReference>
<accession>A0ABD1AAT5</accession>
<feature type="domain" description="DUF4216" evidence="2">
    <location>
        <begin position="399"/>
        <end position="466"/>
    </location>
</feature>
<organism evidence="4 5">
    <name type="scientific">Cardamine amara subsp. amara</name>
    <dbReference type="NCBI Taxonomy" id="228776"/>
    <lineage>
        <taxon>Eukaryota</taxon>
        <taxon>Viridiplantae</taxon>
        <taxon>Streptophyta</taxon>
        <taxon>Embryophyta</taxon>
        <taxon>Tracheophyta</taxon>
        <taxon>Spermatophyta</taxon>
        <taxon>Magnoliopsida</taxon>
        <taxon>eudicotyledons</taxon>
        <taxon>Gunneridae</taxon>
        <taxon>Pentapetalae</taxon>
        <taxon>rosids</taxon>
        <taxon>malvids</taxon>
        <taxon>Brassicales</taxon>
        <taxon>Brassicaceae</taxon>
        <taxon>Cardamineae</taxon>
        <taxon>Cardamine</taxon>
    </lineage>
</organism>
<comment type="caution">
    <text evidence="4">The sequence shown here is derived from an EMBL/GenBank/DDBJ whole genome shotgun (WGS) entry which is preliminary data.</text>
</comment>
<feature type="compositionally biased region" description="Basic residues" evidence="1">
    <location>
        <begin position="562"/>
        <end position="571"/>
    </location>
</feature>
<name>A0ABD1AAT5_CARAN</name>
<dbReference type="Pfam" id="PF13960">
    <property type="entry name" value="DUF4218"/>
    <property type="match status" value="1"/>
</dbReference>
<evidence type="ECO:0000259" key="3">
    <source>
        <dbReference type="Pfam" id="PF13960"/>
    </source>
</evidence>
<reference evidence="4 5" key="1">
    <citation type="submission" date="2024-04" db="EMBL/GenBank/DDBJ databases">
        <title>Genome assembly C_amara_ONT_v2.</title>
        <authorList>
            <person name="Yant L."/>
            <person name="Moore C."/>
            <person name="Slenker M."/>
        </authorList>
    </citation>
    <scope>NUCLEOTIDE SEQUENCE [LARGE SCALE GENOMIC DNA]</scope>
    <source>
        <tissue evidence="4">Leaf</tissue>
    </source>
</reference>
<dbReference type="Pfam" id="PF13952">
    <property type="entry name" value="DUF4216"/>
    <property type="match status" value="1"/>
</dbReference>
<feature type="compositionally biased region" description="Basic residues" evidence="1">
    <location>
        <begin position="544"/>
        <end position="554"/>
    </location>
</feature>
<feature type="region of interest" description="Disordered" evidence="1">
    <location>
        <begin position="539"/>
        <end position="571"/>
    </location>
</feature>
<evidence type="ECO:0000256" key="1">
    <source>
        <dbReference type="SAM" id="MobiDB-lite"/>
    </source>
</evidence>
<proteinExistence type="predicted"/>
<dbReference type="Proteomes" id="UP001558713">
    <property type="component" value="Unassembled WGS sequence"/>
</dbReference>
<evidence type="ECO:0000259" key="2">
    <source>
        <dbReference type="Pfam" id="PF13952"/>
    </source>
</evidence>
<gene>
    <name evidence="4" type="ORF">V5N11_022566</name>
</gene>
<dbReference type="PANTHER" id="PTHR48258">
    <property type="entry name" value="DUF4218 DOMAIN-CONTAINING PROTEIN-RELATED"/>
    <property type="match status" value="1"/>
</dbReference>
<dbReference type="InterPro" id="IPR025312">
    <property type="entry name" value="DUF4216"/>
</dbReference>